<proteinExistence type="predicted"/>
<dbReference type="AlphaFoldDB" id="A0A1M5T3E1"/>
<evidence type="ECO:0000313" key="2">
    <source>
        <dbReference type="Proteomes" id="UP000184047"/>
    </source>
</evidence>
<keyword evidence="2" id="KW-1185">Reference proteome</keyword>
<dbReference type="PROSITE" id="PS51257">
    <property type="entry name" value="PROKAR_LIPOPROTEIN"/>
    <property type="match status" value="1"/>
</dbReference>
<sequence length="227" mass="25680">MKLFNYTLIYQSTLAGLVFFMFSCQKKMDSSEEKTEISTPLYNTIPNALKEKALLDYIKTADIIKSNIRNGIPFSQLDYDKIIAYNFVGDEEMYPSVIDKKGKFVPVILEQQFLTQKQADDILSALSKNSSYGESSAACFQPHLGLVFFKGNRKINQISICLSCNSSITEIDIPARTHKVFNKGRDNEYSYTGFTPSGKSAIIDLCKKIKFHYGERIIKNSIDNNPS</sequence>
<dbReference type="EMBL" id="FQWT01000004">
    <property type="protein sequence ID" value="SHH45202.1"/>
    <property type="molecule type" value="Genomic_DNA"/>
</dbReference>
<organism evidence="1 2">
    <name type="scientific">Chryseobacterium oranimense</name>
    <dbReference type="NCBI Taxonomy" id="421058"/>
    <lineage>
        <taxon>Bacteria</taxon>
        <taxon>Pseudomonadati</taxon>
        <taxon>Bacteroidota</taxon>
        <taxon>Flavobacteriia</taxon>
        <taxon>Flavobacteriales</taxon>
        <taxon>Weeksellaceae</taxon>
        <taxon>Chryseobacterium group</taxon>
        <taxon>Chryseobacterium</taxon>
    </lineage>
</organism>
<name>A0A1M5T3E1_9FLAO</name>
<evidence type="ECO:0000313" key="1">
    <source>
        <dbReference type="EMBL" id="SHH45202.1"/>
    </source>
</evidence>
<reference evidence="2" key="1">
    <citation type="submission" date="2016-11" db="EMBL/GenBank/DDBJ databases">
        <authorList>
            <person name="Varghese N."/>
            <person name="Submissions S."/>
        </authorList>
    </citation>
    <scope>NUCLEOTIDE SEQUENCE [LARGE SCALE GENOMIC DNA]</scope>
    <source>
        <strain evidence="2">DSM 19055</strain>
    </source>
</reference>
<dbReference type="Proteomes" id="UP000184047">
    <property type="component" value="Unassembled WGS sequence"/>
</dbReference>
<gene>
    <name evidence="1" type="ORF">SAMN05421866_2824</name>
</gene>
<protein>
    <submittedName>
        <fullName evidence="1">Uncharacterized protein</fullName>
    </submittedName>
</protein>
<accession>A0A1M5T3E1</accession>
<dbReference type="STRING" id="421058.SAMN05421866_2824"/>